<evidence type="ECO:0000313" key="2">
    <source>
        <dbReference type="EMBL" id="KKN02140.1"/>
    </source>
</evidence>
<dbReference type="Gene3D" id="3.40.50.10860">
    <property type="entry name" value="Leucine Dehydrogenase, chain A, domain 1"/>
    <property type="match status" value="1"/>
</dbReference>
<accession>A0A0F9M423</accession>
<dbReference type="SUPFAM" id="SSF53223">
    <property type="entry name" value="Aminoacid dehydrogenase-like, N-terminal domain"/>
    <property type="match status" value="1"/>
</dbReference>
<reference evidence="2" key="1">
    <citation type="journal article" date="2015" name="Nature">
        <title>Complex archaea that bridge the gap between prokaryotes and eukaryotes.</title>
        <authorList>
            <person name="Spang A."/>
            <person name="Saw J.H."/>
            <person name="Jorgensen S.L."/>
            <person name="Zaremba-Niedzwiedzka K."/>
            <person name="Martijn J."/>
            <person name="Lind A.E."/>
            <person name="van Eijk R."/>
            <person name="Schleper C."/>
            <person name="Guy L."/>
            <person name="Ettema T.J."/>
        </authorList>
    </citation>
    <scope>NUCLEOTIDE SEQUENCE</scope>
</reference>
<dbReference type="AlphaFoldDB" id="A0A0F9M423"/>
<proteinExistence type="predicted"/>
<dbReference type="InterPro" id="IPR046346">
    <property type="entry name" value="Aminoacid_DH-like_N_sf"/>
</dbReference>
<evidence type="ECO:0000259" key="1">
    <source>
        <dbReference type="Pfam" id="PF00763"/>
    </source>
</evidence>
<gene>
    <name evidence="2" type="ORF">LCGC14_1120670</name>
</gene>
<feature type="domain" description="Tetrahydrofolate dehydrogenase/cyclohydrolase catalytic" evidence="1">
    <location>
        <begin position="6"/>
        <end position="63"/>
    </location>
</feature>
<comment type="caution">
    <text evidence="2">The sequence shown here is derived from an EMBL/GenBank/DDBJ whole genome shotgun (WGS) entry which is preliminary data.</text>
</comment>
<name>A0A0F9M423_9ZZZZ</name>
<dbReference type="Pfam" id="PF00763">
    <property type="entry name" value="THF_DHG_CYH"/>
    <property type="match status" value="1"/>
</dbReference>
<dbReference type="GO" id="GO:0004488">
    <property type="term" value="F:methylenetetrahydrofolate dehydrogenase (NADP+) activity"/>
    <property type="evidence" value="ECO:0007669"/>
    <property type="project" value="InterPro"/>
</dbReference>
<dbReference type="InterPro" id="IPR020630">
    <property type="entry name" value="THF_DH/CycHdrlase_cat_dom"/>
</dbReference>
<dbReference type="EMBL" id="LAZR01005180">
    <property type="protein sequence ID" value="KKN02140.1"/>
    <property type="molecule type" value="Genomic_DNA"/>
</dbReference>
<sequence length="63" mass="7048">MLDKILDGKALVNKLNLALQLEIKKTIDKTTVIQKLATILVGKDPGSQIYIKIKHRTCKQVGF</sequence>
<protein>
    <recommendedName>
        <fullName evidence="1">Tetrahydrofolate dehydrogenase/cyclohydrolase catalytic domain-containing protein</fullName>
    </recommendedName>
</protein>
<organism evidence="2">
    <name type="scientific">marine sediment metagenome</name>
    <dbReference type="NCBI Taxonomy" id="412755"/>
    <lineage>
        <taxon>unclassified sequences</taxon>
        <taxon>metagenomes</taxon>
        <taxon>ecological metagenomes</taxon>
    </lineage>
</organism>